<feature type="domain" description="LarA-like N-terminal" evidence="1">
    <location>
        <begin position="7"/>
        <end position="207"/>
    </location>
</feature>
<dbReference type="STRING" id="525897.Dbac_2152"/>
<dbReference type="InterPro" id="IPR048068">
    <property type="entry name" value="LarA-like"/>
</dbReference>
<dbReference type="AlphaFoldDB" id="C7LPK7"/>
<evidence type="ECO:0000313" key="4">
    <source>
        <dbReference type="Proteomes" id="UP000002216"/>
    </source>
</evidence>
<dbReference type="Gene3D" id="3.90.226.30">
    <property type="match status" value="1"/>
</dbReference>
<dbReference type="PANTHER" id="PTHR33171">
    <property type="entry name" value="LAR_N DOMAIN-CONTAINING PROTEIN"/>
    <property type="match status" value="1"/>
</dbReference>
<dbReference type="HOGENOM" id="CLU_050189_0_0_7"/>
<sequence>MNITLKYGSQYRDLELPDDSDVTIMKPRDLPVLDDLGLALDDALDHPIGTPPLEGRPRPQSVAIAVPDETRPAPLKALLPVLLDRLFRIWPDLDPAGVRIVVGGGLHPAPDQAQLARILPEDLRGCTVVSHDALASPMTSFGVTSRGTPVEINAAYGEAELKLVIGMIDPHQFQGMTGGAKGVAIGCASAALIQHNHSLMSSPEARVGNILDNPTRLDINEAGQMIGIDLAINVSLNPAKQAVALLAGEPVAVLKAGAAFSEKVYGLPLEKPFDIVIASCGGDPKDICLYQAQKGLNLASQCAAEGGKILLLAACTQGVGDDHYLNYVRQFASPEEQMREFEERGFRMGAHKAFLFSRTLTRFTVVVDSKMDTKELAECHLKKGDAQQTLDRWLGDVPPGPKPRIAVIPNANTTYFYRTAP</sequence>
<dbReference type="GO" id="GO:0050043">
    <property type="term" value="F:lactate racemase activity"/>
    <property type="evidence" value="ECO:0007669"/>
    <property type="project" value="InterPro"/>
</dbReference>
<accession>C7LPK7</accession>
<dbReference type="OrthoDB" id="9770545at2"/>
<keyword evidence="4" id="KW-1185">Reference proteome</keyword>
<dbReference type="InterPro" id="IPR018657">
    <property type="entry name" value="LarA-like_N"/>
</dbReference>
<dbReference type="PANTHER" id="PTHR33171:SF17">
    <property type="entry name" value="LARA-LIKE N-TERMINAL DOMAIN-CONTAINING PROTEIN"/>
    <property type="match status" value="1"/>
</dbReference>
<gene>
    <name evidence="3" type="ordered locus">Dbac_2152</name>
</gene>
<dbReference type="InterPro" id="IPR043166">
    <property type="entry name" value="LarA-like_C"/>
</dbReference>
<dbReference type="InterPro" id="IPR047926">
    <property type="entry name" value="Ni_dep_LarA"/>
</dbReference>
<dbReference type="EMBL" id="CP001629">
    <property type="protein sequence ID" value="ACU90236.1"/>
    <property type="molecule type" value="Genomic_DNA"/>
</dbReference>
<dbReference type="RefSeq" id="WP_015774327.1">
    <property type="nucleotide sequence ID" value="NC_013173.1"/>
</dbReference>
<feature type="domain" description="Lactate racemase C-terminal" evidence="2">
    <location>
        <begin position="271"/>
        <end position="385"/>
    </location>
</feature>
<evidence type="ECO:0000259" key="2">
    <source>
        <dbReference type="Pfam" id="PF21113"/>
    </source>
</evidence>
<proteinExistence type="predicted"/>
<dbReference type="Proteomes" id="UP000002216">
    <property type="component" value="Chromosome"/>
</dbReference>
<dbReference type="InterPro" id="IPR048520">
    <property type="entry name" value="LarA_C"/>
</dbReference>
<dbReference type="eggNOG" id="COG3875">
    <property type="taxonomic scope" value="Bacteria"/>
</dbReference>
<dbReference type="Pfam" id="PF09861">
    <property type="entry name" value="Lar_N"/>
    <property type="match status" value="1"/>
</dbReference>
<reference evidence="3 4" key="1">
    <citation type="journal article" date="2009" name="Stand. Genomic Sci.">
        <title>Complete genome sequence of Desulfomicrobium baculatum type strain (X).</title>
        <authorList>
            <person name="Copeland A."/>
            <person name="Spring S."/>
            <person name="Goker M."/>
            <person name="Schneider S."/>
            <person name="Lapidus A."/>
            <person name="Del Rio T.G."/>
            <person name="Tice H."/>
            <person name="Cheng J.F."/>
            <person name="Chen F."/>
            <person name="Nolan M."/>
            <person name="Bruce D."/>
            <person name="Goodwin L."/>
            <person name="Pitluck S."/>
            <person name="Ivanova N."/>
            <person name="Mavrommatis K."/>
            <person name="Ovchinnikova G."/>
            <person name="Pati A."/>
            <person name="Chen A."/>
            <person name="Palaniappan K."/>
            <person name="Land M."/>
            <person name="Hauser L."/>
            <person name="Chang Y.J."/>
            <person name="Jeffries C.C."/>
            <person name="Meincke L."/>
            <person name="Sims D."/>
            <person name="Brettin T."/>
            <person name="Detter J.C."/>
            <person name="Han C."/>
            <person name="Chain P."/>
            <person name="Bristow J."/>
            <person name="Eisen J.A."/>
            <person name="Markowitz V."/>
            <person name="Hugenholtz P."/>
            <person name="Kyrpides N.C."/>
            <person name="Klenk H.P."/>
            <person name="Lucas S."/>
        </authorList>
    </citation>
    <scope>NUCLEOTIDE SEQUENCE [LARGE SCALE GENOMIC DNA]</scope>
    <source>
        <strain evidence="4">DSM 4028 / VKM B-1378 / X</strain>
    </source>
</reference>
<dbReference type="Gene3D" id="3.40.50.11440">
    <property type="match status" value="1"/>
</dbReference>
<dbReference type="NCBIfam" id="NF033504">
    <property type="entry name" value="Ni_dep_LarA"/>
    <property type="match status" value="1"/>
</dbReference>
<dbReference type="KEGG" id="dba:Dbac_2152"/>
<name>C7LPK7_DESBD</name>
<evidence type="ECO:0000259" key="1">
    <source>
        <dbReference type="Pfam" id="PF09861"/>
    </source>
</evidence>
<protein>
    <submittedName>
        <fullName evidence="3">Uncharacterized protein</fullName>
    </submittedName>
</protein>
<evidence type="ECO:0000313" key="3">
    <source>
        <dbReference type="EMBL" id="ACU90236.1"/>
    </source>
</evidence>
<dbReference type="Pfam" id="PF21113">
    <property type="entry name" value="LarA_C"/>
    <property type="match status" value="1"/>
</dbReference>
<organism evidence="3 4">
    <name type="scientific">Desulfomicrobium baculatum (strain DSM 4028 / VKM B-1378 / X)</name>
    <name type="common">Desulfovibrio baculatus</name>
    <dbReference type="NCBI Taxonomy" id="525897"/>
    <lineage>
        <taxon>Bacteria</taxon>
        <taxon>Pseudomonadati</taxon>
        <taxon>Thermodesulfobacteriota</taxon>
        <taxon>Desulfovibrionia</taxon>
        <taxon>Desulfovibrionales</taxon>
        <taxon>Desulfomicrobiaceae</taxon>
        <taxon>Desulfomicrobium</taxon>
    </lineage>
</organism>